<dbReference type="InterPro" id="IPR036271">
    <property type="entry name" value="Tet_transcr_reg_TetR-rel_C_sf"/>
</dbReference>
<dbReference type="GO" id="GO:0003700">
    <property type="term" value="F:DNA-binding transcription factor activity"/>
    <property type="evidence" value="ECO:0007669"/>
    <property type="project" value="TreeGrafter"/>
</dbReference>
<evidence type="ECO:0000256" key="2">
    <source>
        <dbReference type="PROSITE-ProRule" id="PRU00335"/>
    </source>
</evidence>
<reference evidence="4 5" key="1">
    <citation type="submission" date="2018-03" db="EMBL/GenBank/DDBJ databases">
        <title>Genomic Encyclopedia of Archaeal and Bacterial Type Strains, Phase II (KMG-II): from individual species to whole genera.</title>
        <authorList>
            <person name="Goeker M."/>
        </authorList>
    </citation>
    <scope>NUCLEOTIDE SEQUENCE [LARGE SCALE GENOMIC DNA]</scope>
    <source>
        <strain evidence="4 5">DSM 43146</strain>
    </source>
</reference>
<dbReference type="PRINTS" id="PR00455">
    <property type="entry name" value="HTHTETR"/>
</dbReference>
<organism evidence="4 5">
    <name type="scientific">Actinoplanes italicus</name>
    <dbReference type="NCBI Taxonomy" id="113567"/>
    <lineage>
        <taxon>Bacteria</taxon>
        <taxon>Bacillati</taxon>
        <taxon>Actinomycetota</taxon>
        <taxon>Actinomycetes</taxon>
        <taxon>Micromonosporales</taxon>
        <taxon>Micromonosporaceae</taxon>
        <taxon>Actinoplanes</taxon>
    </lineage>
</organism>
<dbReference type="InterPro" id="IPR009057">
    <property type="entry name" value="Homeodomain-like_sf"/>
</dbReference>
<feature type="DNA-binding region" description="H-T-H motif" evidence="2">
    <location>
        <begin position="30"/>
        <end position="49"/>
    </location>
</feature>
<keyword evidence="1 2" id="KW-0238">DNA-binding</keyword>
<dbReference type="GO" id="GO:0000976">
    <property type="term" value="F:transcription cis-regulatory region binding"/>
    <property type="evidence" value="ECO:0007669"/>
    <property type="project" value="TreeGrafter"/>
</dbReference>
<evidence type="ECO:0000313" key="5">
    <source>
        <dbReference type="Proteomes" id="UP000239415"/>
    </source>
</evidence>
<dbReference type="InterPro" id="IPR001647">
    <property type="entry name" value="HTH_TetR"/>
</dbReference>
<dbReference type="InterPro" id="IPR050109">
    <property type="entry name" value="HTH-type_TetR-like_transc_reg"/>
</dbReference>
<dbReference type="SUPFAM" id="SSF48498">
    <property type="entry name" value="Tetracyclin repressor-like, C-terminal domain"/>
    <property type="match status" value="1"/>
</dbReference>
<name>A0A2T0K2G4_9ACTN</name>
<dbReference type="RefSeq" id="WP_106325784.1">
    <property type="nucleotide sequence ID" value="NZ_BOMO01000174.1"/>
</dbReference>
<keyword evidence="5" id="KW-1185">Reference proteome</keyword>
<evidence type="ECO:0000259" key="3">
    <source>
        <dbReference type="PROSITE" id="PS50977"/>
    </source>
</evidence>
<accession>A0A2T0K2G4</accession>
<dbReference type="Gene3D" id="1.10.357.10">
    <property type="entry name" value="Tetracycline Repressor, domain 2"/>
    <property type="match status" value="1"/>
</dbReference>
<dbReference type="PANTHER" id="PTHR30055:SF200">
    <property type="entry name" value="HTH-TYPE TRANSCRIPTIONAL REPRESSOR BDCR"/>
    <property type="match status" value="1"/>
</dbReference>
<evidence type="ECO:0000313" key="4">
    <source>
        <dbReference type="EMBL" id="PRX16988.1"/>
    </source>
</evidence>
<comment type="caution">
    <text evidence="4">The sequence shown here is derived from an EMBL/GenBank/DDBJ whole genome shotgun (WGS) entry which is preliminary data.</text>
</comment>
<protein>
    <submittedName>
        <fullName evidence="4">TetR family transcriptional regulator</fullName>
    </submittedName>
</protein>
<dbReference type="OrthoDB" id="4214267at2"/>
<feature type="domain" description="HTH tetR-type" evidence="3">
    <location>
        <begin position="7"/>
        <end position="67"/>
    </location>
</feature>
<dbReference type="Proteomes" id="UP000239415">
    <property type="component" value="Unassembled WGS sequence"/>
</dbReference>
<dbReference type="PANTHER" id="PTHR30055">
    <property type="entry name" value="HTH-TYPE TRANSCRIPTIONAL REGULATOR RUTR"/>
    <property type="match status" value="1"/>
</dbReference>
<evidence type="ECO:0000256" key="1">
    <source>
        <dbReference type="ARBA" id="ARBA00023125"/>
    </source>
</evidence>
<dbReference type="EMBL" id="PVMZ01000017">
    <property type="protein sequence ID" value="PRX16988.1"/>
    <property type="molecule type" value="Genomic_DNA"/>
</dbReference>
<dbReference type="Pfam" id="PF00440">
    <property type="entry name" value="TetR_N"/>
    <property type="match status" value="1"/>
</dbReference>
<dbReference type="PROSITE" id="PS50977">
    <property type="entry name" value="HTH_TETR_2"/>
    <property type="match status" value="1"/>
</dbReference>
<sequence>MARSPAPGTRDTILTAAAGLFYEYGVRAVGMAQVVEAAGCGKNLLYKHFPSKAELAAAYLTLTRHERERSAAEALRWFPDPAGQLTALVTEIADFVRRPGYRGCPFRNYLTEFPGDDDEPARVARSYLADSRARMDRLVTGSEGIGGDELLADRIWLIVNGLHTGPATQAQVAVDWVAELIRDRAPGRAGIGTA</sequence>
<proteinExistence type="predicted"/>
<dbReference type="SUPFAM" id="SSF46689">
    <property type="entry name" value="Homeodomain-like"/>
    <property type="match status" value="1"/>
</dbReference>
<gene>
    <name evidence="4" type="ORF">CLV67_11744</name>
</gene>
<dbReference type="AlphaFoldDB" id="A0A2T0K2G4"/>